<name>A0ABW9XCR4_9SPHN</name>
<evidence type="ECO:0000313" key="2">
    <source>
        <dbReference type="Proteomes" id="UP000753724"/>
    </source>
</evidence>
<dbReference type="Proteomes" id="UP000753724">
    <property type="component" value="Unassembled WGS sequence"/>
</dbReference>
<dbReference type="RefSeq" id="WP_161717551.1">
    <property type="nucleotide sequence ID" value="NZ_JAAAPO010000002.1"/>
</dbReference>
<protein>
    <recommendedName>
        <fullName evidence="3">DUF3618 domain-containing protein</fullName>
    </recommendedName>
</protein>
<proteinExistence type="predicted"/>
<reference evidence="2" key="1">
    <citation type="submission" date="2020-01" db="EMBL/GenBank/DDBJ databases">
        <title>Sphingomonas sp. strain CSW-10.</title>
        <authorList>
            <person name="Chen W.-M."/>
        </authorList>
    </citation>
    <scope>NUCLEOTIDE SEQUENCE [LARGE SCALE GENOMIC DNA]</scope>
    <source>
        <strain evidence="2">FSY-8</strain>
    </source>
</reference>
<comment type="caution">
    <text evidence="1">The sequence shown here is derived from an EMBL/GenBank/DDBJ whole genome shotgun (WGS) entry which is preliminary data.</text>
</comment>
<sequence>MNREDMELEALRAARDSARGRLAAQVDGLRDLARPGALTQRIRDEVEDRSRDALYQAMEIASDQRGILAGTLTALALWAVRKRLLAKAGDALAKGKRPKAVNAALDQARALLEKALAKLDKTPD</sequence>
<keyword evidence="2" id="KW-1185">Reference proteome</keyword>
<gene>
    <name evidence="1" type="ORF">GTZ99_07130</name>
</gene>
<organism evidence="1 2">
    <name type="scientific">Novosphingobium ovatum</name>
    <dbReference type="NCBI Taxonomy" id="1908523"/>
    <lineage>
        <taxon>Bacteria</taxon>
        <taxon>Pseudomonadati</taxon>
        <taxon>Pseudomonadota</taxon>
        <taxon>Alphaproteobacteria</taxon>
        <taxon>Sphingomonadales</taxon>
        <taxon>Sphingomonadaceae</taxon>
        <taxon>Novosphingobium</taxon>
    </lineage>
</organism>
<accession>A0ABW9XCR4</accession>
<evidence type="ECO:0008006" key="3">
    <source>
        <dbReference type="Google" id="ProtNLM"/>
    </source>
</evidence>
<evidence type="ECO:0000313" key="1">
    <source>
        <dbReference type="EMBL" id="NBC36329.1"/>
    </source>
</evidence>
<dbReference type="EMBL" id="JAAAPO010000002">
    <property type="protein sequence ID" value="NBC36329.1"/>
    <property type="molecule type" value="Genomic_DNA"/>
</dbReference>